<gene>
    <name evidence="3" type="ORF">M430DRAFT_139349</name>
</gene>
<sequence>MTTLVRTRIQIPLETLSMSQQPTARRRSKRLAAYDEEDGDFIFTRGSKRTKTAPVEPEPAPAPAPRPKKTRTTKEVKEVKEVKEAKEAKGAKGSKEAKERDEEPAPTAKKPRGRKMSFSTPKVEKDTISVPRRRKSTRSSTAKNGESSTPQSGTAPADYDSIDLVGAEAPDRSIVEVSKQSTVISLPFSDTPIINRNKELRKKGNGTRRSSLGMRGRRASSLIDNGHSAIPHREVETSEFYKHIEADGLSEPRRMKQLLTWTGERALGEKPSHGDPDSAANLAARVIKESLLKDFANKSEFSDWFNREETEPAKVVKKPNPRNVEIEENLAGLEERIKKLKEERDEWKALAKPPPPLPPLFSDDSIDLSPSQIDASLLDPEQAAILATVAESSALDLRNQVSKQLRSIQAGLEFRVDQFADGVHKLEQYQETAGRVADKFLAISSMRLEERDRKEKEAVGTRDLPMQEVLRSLSRILPEGGSGNGR</sequence>
<dbReference type="EMBL" id="KZ679010">
    <property type="protein sequence ID" value="PSS20659.1"/>
    <property type="molecule type" value="Genomic_DNA"/>
</dbReference>
<dbReference type="Proteomes" id="UP000241818">
    <property type="component" value="Unassembled WGS sequence"/>
</dbReference>
<dbReference type="GO" id="GO:0007059">
    <property type="term" value="P:chromosome segregation"/>
    <property type="evidence" value="ECO:0007669"/>
    <property type="project" value="InterPro"/>
</dbReference>
<dbReference type="AlphaFoldDB" id="A0A2T3B4T5"/>
<dbReference type="Pfam" id="PF08202">
    <property type="entry name" value="MIS13"/>
    <property type="match status" value="1"/>
</dbReference>
<dbReference type="PANTHER" id="PTHR14778">
    <property type="entry name" value="KINETOCHORE-ASSOCIATED PROTEIN DSN1 HOMOLOG"/>
    <property type="match status" value="1"/>
</dbReference>
<evidence type="ECO:0000256" key="1">
    <source>
        <dbReference type="SAM" id="Coils"/>
    </source>
</evidence>
<evidence type="ECO:0008006" key="5">
    <source>
        <dbReference type="Google" id="ProtNLM"/>
    </source>
</evidence>
<organism evidence="3 4">
    <name type="scientific">Amorphotheca resinae ATCC 22711</name>
    <dbReference type="NCBI Taxonomy" id="857342"/>
    <lineage>
        <taxon>Eukaryota</taxon>
        <taxon>Fungi</taxon>
        <taxon>Dikarya</taxon>
        <taxon>Ascomycota</taxon>
        <taxon>Pezizomycotina</taxon>
        <taxon>Leotiomycetes</taxon>
        <taxon>Helotiales</taxon>
        <taxon>Amorphothecaceae</taxon>
        <taxon>Amorphotheca</taxon>
    </lineage>
</organism>
<dbReference type="STRING" id="857342.A0A2T3B4T5"/>
<feature type="region of interest" description="Disordered" evidence="2">
    <location>
        <begin position="15"/>
        <end position="165"/>
    </location>
</feature>
<dbReference type="InParanoid" id="A0A2T3B4T5"/>
<feature type="coiled-coil region" evidence="1">
    <location>
        <begin position="323"/>
        <end position="350"/>
    </location>
</feature>
<feature type="compositionally biased region" description="Basic and acidic residues" evidence="2">
    <location>
        <begin position="72"/>
        <end position="103"/>
    </location>
</feature>
<dbReference type="GO" id="GO:0000444">
    <property type="term" value="C:MIS12/MIND type complex"/>
    <property type="evidence" value="ECO:0007669"/>
    <property type="project" value="InterPro"/>
</dbReference>
<evidence type="ECO:0000313" key="3">
    <source>
        <dbReference type="EMBL" id="PSS20659.1"/>
    </source>
</evidence>
<dbReference type="RefSeq" id="XP_024721929.1">
    <property type="nucleotide sequence ID" value="XM_024862607.1"/>
</dbReference>
<evidence type="ECO:0000313" key="4">
    <source>
        <dbReference type="Proteomes" id="UP000241818"/>
    </source>
</evidence>
<dbReference type="GO" id="GO:0051301">
    <property type="term" value="P:cell division"/>
    <property type="evidence" value="ECO:0007669"/>
    <property type="project" value="InterPro"/>
</dbReference>
<dbReference type="InterPro" id="IPR013218">
    <property type="entry name" value="Dsn1/Mis13"/>
</dbReference>
<dbReference type="PANTHER" id="PTHR14778:SF2">
    <property type="entry name" value="KINETOCHORE-ASSOCIATED PROTEIN DSN1 HOMOLOG"/>
    <property type="match status" value="1"/>
</dbReference>
<feature type="compositionally biased region" description="Polar residues" evidence="2">
    <location>
        <begin position="141"/>
        <end position="154"/>
    </location>
</feature>
<accession>A0A2T3B4T5</accession>
<keyword evidence="1" id="KW-0175">Coiled coil</keyword>
<evidence type="ECO:0000256" key="2">
    <source>
        <dbReference type="SAM" id="MobiDB-lite"/>
    </source>
</evidence>
<feature type="region of interest" description="Disordered" evidence="2">
    <location>
        <begin position="195"/>
        <end position="230"/>
    </location>
</feature>
<name>A0A2T3B4T5_AMORE</name>
<keyword evidence="4" id="KW-1185">Reference proteome</keyword>
<dbReference type="GeneID" id="36570688"/>
<reference evidence="3 4" key="1">
    <citation type="journal article" date="2018" name="New Phytol.">
        <title>Comparative genomics and transcriptomics depict ericoid mycorrhizal fungi as versatile saprotrophs and plant mutualists.</title>
        <authorList>
            <person name="Martino E."/>
            <person name="Morin E."/>
            <person name="Grelet G.A."/>
            <person name="Kuo A."/>
            <person name="Kohler A."/>
            <person name="Daghino S."/>
            <person name="Barry K.W."/>
            <person name="Cichocki N."/>
            <person name="Clum A."/>
            <person name="Dockter R.B."/>
            <person name="Hainaut M."/>
            <person name="Kuo R.C."/>
            <person name="LaButti K."/>
            <person name="Lindahl B.D."/>
            <person name="Lindquist E.A."/>
            <person name="Lipzen A."/>
            <person name="Khouja H.R."/>
            <person name="Magnuson J."/>
            <person name="Murat C."/>
            <person name="Ohm R.A."/>
            <person name="Singer S.W."/>
            <person name="Spatafora J.W."/>
            <person name="Wang M."/>
            <person name="Veneault-Fourrey C."/>
            <person name="Henrissat B."/>
            <person name="Grigoriev I.V."/>
            <person name="Martin F.M."/>
            <person name="Perotto S."/>
        </authorList>
    </citation>
    <scope>NUCLEOTIDE SEQUENCE [LARGE SCALE GENOMIC DNA]</scope>
    <source>
        <strain evidence="3 4">ATCC 22711</strain>
    </source>
</reference>
<dbReference type="OrthoDB" id="3364649at2759"/>
<feature type="compositionally biased region" description="Pro residues" evidence="2">
    <location>
        <begin position="56"/>
        <end position="65"/>
    </location>
</feature>
<protein>
    <recommendedName>
        <fullName evidence="5">Kinetochore protein mis13</fullName>
    </recommendedName>
</protein>
<proteinExistence type="predicted"/>